<dbReference type="RefSeq" id="WP_207824062.1">
    <property type="nucleotide sequence ID" value="NZ_CP062006.1"/>
</dbReference>
<dbReference type="Gene3D" id="3.30.70.100">
    <property type="match status" value="1"/>
</dbReference>
<keyword evidence="3" id="KW-1185">Reference proteome</keyword>
<evidence type="ECO:0000313" key="2">
    <source>
        <dbReference type="EMBL" id="QTC87571.1"/>
    </source>
</evidence>
<sequence>MNQLDQLVYCSRARLTPEQAADQIADIVHVAAFRNAQVGITGALTLRGDIFVQMLEGAPTALDILMLHLHFDARHEDIVVLARERITQRAFPVWGMTAPQAAPSTASALDILITERSPRLDLWRQAMGAALAPQALQTEALGAGGVISRLSTRSRQAV</sequence>
<dbReference type="SMART" id="SM01034">
    <property type="entry name" value="BLUF"/>
    <property type="match status" value="1"/>
</dbReference>
<dbReference type="InterPro" id="IPR036046">
    <property type="entry name" value="Acylphosphatase-like_dom_sf"/>
</dbReference>
<protein>
    <submittedName>
        <fullName evidence="2">BLUF domain-containing protein</fullName>
    </submittedName>
</protein>
<dbReference type="PROSITE" id="PS50925">
    <property type="entry name" value="BLUF"/>
    <property type="match status" value="1"/>
</dbReference>
<proteinExistence type="predicted"/>
<organism evidence="2 3">
    <name type="scientific">Brevundimonas pondensis</name>
    <dbReference type="NCBI Taxonomy" id="2774189"/>
    <lineage>
        <taxon>Bacteria</taxon>
        <taxon>Pseudomonadati</taxon>
        <taxon>Pseudomonadota</taxon>
        <taxon>Alphaproteobacteria</taxon>
        <taxon>Caulobacterales</taxon>
        <taxon>Caulobacteraceae</taxon>
        <taxon>Brevundimonas</taxon>
    </lineage>
</organism>
<evidence type="ECO:0000313" key="3">
    <source>
        <dbReference type="Proteomes" id="UP000663942"/>
    </source>
</evidence>
<gene>
    <name evidence="2" type="ORF">IFE19_16050</name>
</gene>
<evidence type="ECO:0000259" key="1">
    <source>
        <dbReference type="PROSITE" id="PS50925"/>
    </source>
</evidence>
<dbReference type="Pfam" id="PF04940">
    <property type="entry name" value="BLUF"/>
    <property type="match status" value="1"/>
</dbReference>
<reference evidence="2 3" key="1">
    <citation type="submission" date="2020-09" db="EMBL/GenBank/DDBJ databases">
        <title>Brevundimonas sp. LVF1 isolated from an oligotrophic pond in Goettingen, Germany.</title>
        <authorList>
            <person name="Friedrich I."/>
            <person name="Klassen A."/>
            <person name="Neubauer H."/>
            <person name="Schneider D."/>
            <person name="Hertel R."/>
            <person name="Daniel R."/>
        </authorList>
    </citation>
    <scope>NUCLEOTIDE SEQUENCE [LARGE SCALE GENOMIC DNA]</scope>
    <source>
        <strain evidence="2 3">LVF1</strain>
    </source>
</reference>
<dbReference type="SUPFAM" id="SSF54975">
    <property type="entry name" value="Acylphosphatase/BLUF domain-like"/>
    <property type="match status" value="1"/>
</dbReference>
<dbReference type="InterPro" id="IPR007024">
    <property type="entry name" value="BLUF_domain"/>
</dbReference>
<dbReference type="EMBL" id="CP062006">
    <property type="protein sequence ID" value="QTC87571.1"/>
    <property type="molecule type" value="Genomic_DNA"/>
</dbReference>
<dbReference type="Proteomes" id="UP000663942">
    <property type="component" value="Chromosome"/>
</dbReference>
<feature type="domain" description="BLUF" evidence="1">
    <location>
        <begin position="4"/>
        <end position="97"/>
    </location>
</feature>
<name>A0ABX7SMA9_9CAUL</name>
<accession>A0ABX7SMA9</accession>